<sequence>MYGEPFQFTIKGQNEARQLDSQVYIDQQYKLFRYIINQGQKDDPTIIDLYQLGFDVAFGLYEEIDPKYGSIYANHKSYQRIKNESSQQIEEKEYLKIGGAWTTN</sequence>
<accession>A0A078B5A0</accession>
<dbReference type="EMBL" id="CCKQ01016585">
    <property type="protein sequence ID" value="CDW88457.1"/>
    <property type="molecule type" value="Genomic_DNA"/>
</dbReference>
<protein>
    <submittedName>
        <fullName evidence="1">Uncharacterized protein</fullName>
    </submittedName>
</protein>
<gene>
    <name evidence="1" type="primary">Contig8992.g9613</name>
    <name evidence="1" type="ORF">STYLEM_17578</name>
</gene>
<proteinExistence type="predicted"/>
<dbReference type="AlphaFoldDB" id="A0A078B5A0"/>
<dbReference type="Proteomes" id="UP000039865">
    <property type="component" value="Unassembled WGS sequence"/>
</dbReference>
<organism evidence="1 2">
    <name type="scientific">Stylonychia lemnae</name>
    <name type="common">Ciliate</name>
    <dbReference type="NCBI Taxonomy" id="5949"/>
    <lineage>
        <taxon>Eukaryota</taxon>
        <taxon>Sar</taxon>
        <taxon>Alveolata</taxon>
        <taxon>Ciliophora</taxon>
        <taxon>Intramacronucleata</taxon>
        <taxon>Spirotrichea</taxon>
        <taxon>Stichotrichia</taxon>
        <taxon>Sporadotrichida</taxon>
        <taxon>Oxytrichidae</taxon>
        <taxon>Stylonychinae</taxon>
        <taxon>Stylonychia</taxon>
    </lineage>
</organism>
<evidence type="ECO:0000313" key="2">
    <source>
        <dbReference type="Proteomes" id="UP000039865"/>
    </source>
</evidence>
<reference evidence="1 2" key="1">
    <citation type="submission" date="2014-06" db="EMBL/GenBank/DDBJ databases">
        <authorList>
            <person name="Swart Estienne"/>
        </authorList>
    </citation>
    <scope>NUCLEOTIDE SEQUENCE [LARGE SCALE GENOMIC DNA]</scope>
    <source>
        <strain evidence="1 2">130c</strain>
    </source>
</reference>
<keyword evidence="2" id="KW-1185">Reference proteome</keyword>
<dbReference type="InParanoid" id="A0A078B5A0"/>
<name>A0A078B5A0_STYLE</name>
<evidence type="ECO:0000313" key="1">
    <source>
        <dbReference type="EMBL" id="CDW88457.1"/>
    </source>
</evidence>